<protein>
    <submittedName>
        <fullName evidence="9">Iron ABC transporter permease</fullName>
    </submittedName>
</protein>
<feature type="transmembrane region" description="Helical" evidence="8">
    <location>
        <begin position="187"/>
        <end position="205"/>
    </location>
</feature>
<dbReference type="PANTHER" id="PTHR30472:SF25">
    <property type="entry name" value="ABC TRANSPORTER PERMEASE PROTEIN MJ0876-RELATED"/>
    <property type="match status" value="1"/>
</dbReference>
<dbReference type="Pfam" id="PF01032">
    <property type="entry name" value="FecCD"/>
    <property type="match status" value="1"/>
</dbReference>
<accession>A0ABS7ZU89</accession>
<comment type="subcellular location">
    <subcellularLocation>
        <location evidence="1">Cell membrane</location>
        <topology evidence="1">Multi-pass membrane protein</topology>
    </subcellularLocation>
</comment>
<keyword evidence="3" id="KW-0813">Transport</keyword>
<feature type="transmembrane region" description="Helical" evidence="8">
    <location>
        <begin position="83"/>
        <end position="104"/>
    </location>
</feature>
<dbReference type="PANTHER" id="PTHR30472">
    <property type="entry name" value="FERRIC ENTEROBACTIN TRANSPORT SYSTEM PERMEASE PROTEIN"/>
    <property type="match status" value="1"/>
</dbReference>
<evidence type="ECO:0000256" key="5">
    <source>
        <dbReference type="ARBA" id="ARBA00022692"/>
    </source>
</evidence>
<dbReference type="SUPFAM" id="SSF81345">
    <property type="entry name" value="ABC transporter involved in vitamin B12 uptake, BtuC"/>
    <property type="match status" value="1"/>
</dbReference>
<feature type="transmembrane region" description="Helical" evidence="8">
    <location>
        <begin position="110"/>
        <end position="131"/>
    </location>
</feature>
<organism evidence="9 10">
    <name type="scientific">Thalassolituus marinus</name>
    <dbReference type="NCBI Taxonomy" id="671053"/>
    <lineage>
        <taxon>Bacteria</taxon>
        <taxon>Pseudomonadati</taxon>
        <taxon>Pseudomonadota</taxon>
        <taxon>Gammaproteobacteria</taxon>
        <taxon>Oceanospirillales</taxon>
        <taxon>Oceanospirillaceae</taxon>
        <taxon>Thalassolituus</taxon>
    </lineage>
</organism>
<dbReference type="Proteomes" id="UP000714380">
    <property type="component" value="Unassembled WGS sequence"/>
</dbReference>
<evidence type="ECO:0000256" key="2">
    <source>
        <dbReference type="ARBA" id="ARBA00007935"/>
    </source>
</evidence>
<keyword evidence="6 8" id="KW-1133">Transmembrane helix</keyword>
<evidence type="ECO:0000256" key="8">
    <source>
        <dbReference type="SAM" id="Phobius"/>
    </source>
</evidence>
<keyword evidence="10" id="KW-1185">Reference proteome</keyword>
<evidence type="ECO:0000313" key="10">
    <source>
        <dbReference type="Proteomes" id="UP000714380"/>
    </source>
</evidence>
<evidence type="ECO:0000256" key="1">
    <source>
        <dbReference type="ARBA" id="ARBA00004651"/>
    </source>
</evidence>
<gene>
    <name evidence="9" type="ORF">I9W95_14035</name>
</gene>
<dbReference type="EMBL" id="JAEDAH010000091">
    <property type="protein sequence ID" value="MCA6064727.1"/>
    <property type="molecule type" value="Genomic_DNA"/>
</dbReference>
<evidence type="ECO:0000256" key="3">
    <source>
        <dbReference type="ARBA" id="ARBA00022448"/>
    </source>
</evidence>
<comment type="similarity">
    <text evidence="2">Belongs to the binding-protein-dependent transport system permease family. FecCD subfamily.</text>
</comment>
<evidence type="ECO:0000256" key="4">
    <source>
        <dbReference type="ARBA" id="ARBA00022475"/>
    </source>
</evidence>
<proteinExistence type="inferred from homology"/>
<dbReference type="InterPro" id="IPR000522">
    <property type="entry name" value="ABC_transptr_permease_BtuC"/>
</dbReference>
<evidence type="ECO:0000256" key="6">
    <source>
        <dbReference type="ARBA" id="ARBA00022989"/>
    </source>
</evidence>
<sequence>MNQLLRGKHILLLCLLLPPVCLALAIVSGSQPLEWLFSTDIGQTVLWQIRLPRVFMAFLIGASLAGAGVLIQGVVRNPLADPGLIGVSGGAAVGAALFVVLTAAGLTLPFWGQSLMAFVGGFAALMVVMRLGFSGSSLQAMSFLILAGIAVNVMASALIGLLSYVATDDALRQITFWSLGSLAAADWHWVIAMSLLLLAACFYWPTRLRALDALLLGDVEARSMGVSVGRMQLIVVIWVALLVALSVSASGVIGFVGLISPHLARLLTGASHRRVMPLAVVLGGCLLVAADTLSRTLIAPAELPIGIVTTLLGAPLFIALMMREKRRLAWQ</sequence>
<feature type="transmembrane region" description="Helical" evidence="8">
    <location>
        <begin position="303"/>
        <end position="322"/>
    </location>
</feature>
<evidence type="ECO:0000313" key="9">
    <source>
        <dbReference type="EMBL" id="MCA6064727.1"/>
    </source>
</evidence>
<dbReference type="InterPro" id="IPR037294">
    <property type="entry name" value="ABC_BtuC-like"/>
</dbReference>
<feature type="transmembrane region" description="Helical" evidence="8">
    <location>
        <begin position="53"/>
        <end position="71"/>
    </location>
</feature>
<keyword evidence="4" id="KW-1003">Cell membrane</keyword>
<dbReference type="RefSeq" id="WP_225675987.1">
    <property type="nucleotide sequence ID" value="NZ_JAEDAH010000091.1"/>
</dbReference>
<comment type="caution">
    <text evidence="9">The sequence shown here is derived from an EMBL/GenBank/DDBJ whole genome shotgun (WGS) entry which is preliminary data.</text>
</comment>
<keyword evidence="5 8" id="KW-0812">Transmembrane</keyword>
<feature type="transmembrane region" description="Helical" evidence="8">
    <location>
        <begin position="143"/>
        <end position="167"/>
    </location>
</feature>
<evidence type="ECO:0000256" key="7">
    <source>
        <dbReference type="ARBA" id="ARBA00023136"/>
    </source>
</evidence>
<dbReference type="Gene3D" id="1.10.3470.10">
    <property type="entry name" value="ABC transporter involved in vitamin B12 uptake, BtuC"/>
    <property type="match status" value="1"/>
</dbReference>
<reference evidence="9 10" key="1">
    <citation type="submission" date="2020-12" db="EMBL/GenBank/DDBJ databases">
        <title>Novel Thalassolituus-related marine hydrocarbonoclastic bacteria mediated algae-derived hydrocarbons mineralization in twilight zone of the northern South China Sea.</title>
        <authorList>
            <person name="Dong C."/>
        </authorList>
    </citation>
    <scope>NUCLEOTIDE SEQUENCE [LARGE SCALE GENOMIC DNA]</scope>
    <source>
        <strain evidence="9 10">IMCC1826</strain>
    </source>
</reference>
<name>A0ABS7ZU89_9GAMM</name>
<feature type="transmembrane region" description="Helical" evidence="8">
    <location>
        <begin position="233"/>
        <end position="259"/>
    </location>
</feature>
<keyword evidence="7 8" id="KW-0472">Membrane</keyword>
<dbReference type="CDD" id="cd06550">
    <property type="entry name" value="TM_ABC_iron-siderophores_like"/>
    <property type="match status" value="1"/>
</dbReference>